<dbReference type="Pfam" id="PF12561">
    <property type="entry name" value="TagA"/>
    <property type="match status" value="1"/>
</dbReference>
<comment type="caution">
    <text evidence="3">The sequence shown here is derived from an EMBL/GenBank/DDBJ whole genome shotgun (WGS) entry which is preliminary data.</text>
</comment>
<evidence type="ECO:0000259" key="1">
    <source>
        <dbReference type="Pfam" id="PF12561"/>
    </source>
</evidence>
<accession>A0A1S1HMX9</accession>
<feature type="domain" description="ToxR activated gene A lipoprotein" evidence="1">
    <location>
        <begin position="112"/>
        <end position="204"/>
    </location>
</feature>
<organism evidence="3 4">
    <name type="scientific">Providencia stuartii</name>
    <dbReference type="NCBI Taxonomy" id="588"/>
    <lineage>
        <taxon>Bacteria</taxon>
        <taxon>Pseudomonadati</taxon>
        <taxon>Pseudomonadota</taxon>
        <taxon>Gammaproteobacteria</taxon>
        <taxon>Enterobacterales</taxon>
        <taxon>Morganellaceae</taxon>
        <taxon>Providencia</taxon>
    </lineage>
</organism>
<proteinExistence type="predicted"/>
<keyword evidence="4" id="KW-1185">Reference proteome</keyword>
<dbReference type="InterPro" id="IPR048990">
    <property type="entry name" value="StcE_b-sandwich"/>
</dbReference>
<protein>
    <submittedName>
        <fullName evidence="3">Uncharacterized protein</fullName>
    </submittedName>
</protein>
<dbReference type="EMBL" id="LVIE01000212">
    <property type="protein sequence ID" value="OHT22771.1"/>
    <property type="molecule type" value="Genomic_DNA"/>
</dbReference>
<dbReference type="Proteomes" id="UP000179588">
    <property type="component" value="Unassembled WGS sequence"/>
</dbReference>
<name>A0A1S1HMX9_PROST</name>
<dbReference type="InterPro" id="IPR022218">
    <property type="entry name" value="TagA_dom"/>
</dbReference>
<evidence type="ECO:0000313" key="3">
    <source>
        <dbReference type="EMBL" id="OHT22771.1"/>
    </source>
</evidence>
<dbReference type="Gene3D" id="2.60.120.1230">
    <property type="match status" value="1"/>
</dbReference>
<feature type="domain" description="Metalloprotease StcE beta-sandwich" evidence="2">
    <location>
        <begin position="36"/>
        <end position="102"/>
    </location>
</feature>
<evidence type="ECO:0000259" key="2">
    <source>
        <dbReference type="Pfam" id="PF20944"/>
    </source>
</evidence>
<reference evidence="3 4" key="1">
    <citation type="submission" date="2016-03" db="EMBL/GenBank/DDBJ databases">
        <title>Genome sequence of Providencia stuartii strain, isolated from the salivary glands of larval Lucilia sericata.</title>
        <authorList>
            <person name="Yuan Y."/>
            <person name="Zhang Y."/>
            <person name="Fu S."/>
            <person name="Crippen T.L."/>
            <person name="Visi D."/>
            <person name="Benbow M.E."/>
            <person name="Allen M."/>
            <person name="Tomberlin J.K."/>
            <person name="Sze S.-H."/>
            <person name="Tarone A.M."/>
        </authorList>
    </citation>
    <scope>NUCLEOTIDE SEQUENCE [LARGE SCALE GENOMIC DNA]</scope>
    <source>
        <strain evidence="3 4">Crippen</strain>
    </source>
</reference>
<dbReference type="Pfam" id="PF20944">
    <property type="entry name" value="StcE_b-sandwich"/>
    <property type="match status" value="1"/>
</dbReference>
<sequence>MEDYELSLNIAKLSIKIKNGTNIEQNDLNYFFNNNDYLKIHSYNSHYTPNIYIPDATEKNKGNIIEVFRESDYNMKIHVNNDEINIKHGEKLYFKSNGQSWEQLSKIIHSKKPYKQGIPVVTLIGYYDPENQLQHFIAPALEGSYGMVYHPDAENQQGAFLRITLANGQINDYKLNQSRAVNNKMNKFHINIERKLSPIKAELFIKGKSILTQEIQLDNEELTTTINGITQ</sequence>
<gene>
    <name evidence="3" type="ORF">A3Q29_09750</name>
</gene>
<evidence type="ECO:0000313" key="4">
    <source>
        <dbReference type="Proteomes" id="UP000179588"/>
    </source>
</evidence>
<dbReference type="AlphaFoldDB" id="A0A1S1HMX9"/>